<dbReference type="GO" id="GO:0004190">
    <property type="term" value="F:aspartic-type endopeptidase activity"/>
    <property type="evidence" value="ECO:0007669"/>
    <property type="project" value="InterPro"/>
</dbReference>
<keyword evidence="3" id="KW-0645">Protease</keyword>
<dbReference type="Proteomes" id="UP001201812">
    <property type="component" value="Unassembled WGS sequence"/>
</dbReference>
<name>A0AAD4NBQ9_9BILA</name>
<evidence type="ECO:0000313" key="4">
    <source>
        <dbReference type="Proteomes" id="UP001201812"/>
    </source>
</evidence>
<keyword evidence="4" id="KW-1185">Reference proteome</keyword>
<comment type="similarity">
    <text evidence="1">Belongs to the peptidase A1 family.</text>
</comment>
<dbReference type="PANTHER" id="PTHR47966">
    <property type="entry name" value="BETA-SITE APP-CLEAVING ENZYME, ISOFORM A-RELATED"/>
    <property type="match status" value="1"/>
</dbReference>
<protein>
    <submittedName>
        <fullName evidence="3">Eukaryotic aspartyl protease domain-containing protein</fullName>
    </submittedName>
</protein>
<dbReference type="PANTHER" id="PTHR47966:SF51">
    <property type="entry name" value="BETA-SITE APP-CLEAVING ENZYME, ISOFORM A-RELATED"/>
    <property type="match status" value="1"/>
</dbReference>
<dbReference type="GO" id="GO:0005764">
    <property type="term" value="C:lysosome"/>
    <property type="evidence" value="ECO:0007669"/>
    <property type="project" value="TreeGrafter"/>
</dbReference>
<comment type="caution">
    <text evidence="3">The sequence shown here is derived from an EMBL/GenBank/DDBJ whole genome shotgun (WGS) entry which is preliminary data.</text>
</comment>
<organism evidence="3 4">
    <name type="scientific">Ditylenchus destructor</name>
    <dbReference type="NCBI Taxonomy" id="166010"/>
    <lineage>
        <taxon>Eukaryota</taxon>
        <taxon>Metazoa</taxon>
        <taxon>Ecdysozoa</taxon>
        <taxon>Nematoda</taxon>
        <taxon>Chromadorea</taxon>
        <taxon>Rhabditida</taxon>
        <taxon>Tylenchina</taxon>
        <taxon>Tylenchomorpha</taxon>
        <taxon>Sphaerularioidea</taxon>
        <taxon>Anguinidae</taxon>
        <taxon>Anguininae</taxon>
        <taxon>Ditylenchus</taxon>
    </lineage>
</organism>
<sequence>MFPCYKPIELYQLKARYVQLDVIPTMASPNFIFPRVLIGNVKIGTPGVEYRMLIDFGIGTDTFVLSEKYENKRRYFPGNSSSYTRENGTFEITQYHSSFYGIFAAGPYAQGTIARDTFEVTTEMKFKQGFGMAQSVCDELDYIFSRSPIEGVLSMASVDRTRNSLKSFVHAILQSISTPFVNIWVETLQISHKRTHSILNKEQEAIITFGDIDRVHCLEESGFFTRLLPNSNWAFNLRSIRFINRTQIEMLNLDGTSTDIVFIFDDEYKMQLSPADYIVEEWDRPGKCILSFMDADEIPDEGVQWYFLFLY</sequence>
<dbReference type="InterPro" id="IPR001461">
    <property type="entry name" value="Aspartic_peptidase_A1"/>
</dbReference>
<dbReference type="PROSITE" id="PS51767">
    <property type="entry name" value="PEPTIDASE_A1"/>
    <property type="match status" value="1"/>
</dbReference>
<evidence type="ECO:0000256" key="1">
    <source>
        <dbReference type="ARBA" id="ARBA00007447"/>
    </source>
</evidence>
<proteinExistence type="inferred from homology"/>
<dbReference type="SUPFAM" id="SSF50630">
    <property type="entry name" value="Acid proteases"/>
    <property type="match status" value="1"/>
</dbReference>
<accession>A0AAD4NBQ9</accession>
<dbReference type="AlphaFoldDB" id="A0AAD4NBQ9"/>
<evidence type="ECO:0000259" key="2">
    <source>
        <dbReference type="PROSITE" id="PS51767"/>
    </source>
</evidence>
<dbReference type="Gene3D" id="2.40.70.10">
    <property type="entry name" value="Acid Proteases"/>
    <property type="match status" value="1"/>
</dbReference>
<dbReference type="InterPro" id="IPR021109">
    <property type="entry name" value="Peptidase_aspartic_dom_sf"/>
</dbReference>
<gene>
    <name evidence="3" type="ORF">DdX_02717</name>
</gene>
<dbReference type="EMBL" id="JAKKPZ010000002">
    <property type="protein sequence ID" value="KAI1726024.1"/>
    <property type="molecule type" value="Genomic_DNA"/>
</dbReference>
<reference evidence="3" key="1">
    <citation type="submission" date="2022-01" db="EMBL/GenBank/DDBJ databases">
        <title>Genome Sequence Resource for Two Populations of Ditylenchus destructor, the Migratory Endoparasitic Phytonematode.</title>
        <authorList>
            <person name="Zhang H."/>
            <person name="Lin R."/>
            <person name="Xie B."/>
        </authorList>
    </citation>
    <scope>NUCLEOTIDE SEQUENCE</scope>
    <source>
        <strain evidence="3">BazhouSP</strain>
    </source>
</reference>
<dbReference type="InterPro" id="IPR033121">
    <property type="entry name" value="PEPTIDASE_A1"/>
</dbReference>
<dbReference type="Pfam" id="PF00026">
    <property type="entry name" value="Asp"/>
    <property type="match status" value="1"/>
</dbReference>
<feature type="domain" description="Peptidase A1" evidence="2">
    <location>
        <begin position="37"/>
        <end position="311"/>
    </location>
</feature>
<evidence type="ECO:0000313" key="3">
    <source>
        <dbReference type="EMBL" id="KAI1726024.1"/>
    </source>
</evidence>
<keyword evidence="3" id="KW-0378">Hydrolase</keyword>
<dbReference type="GO" id="GO:0006508">
    <property type="term" value="P:proteolysis"/>
    <property type="evidence" value="ECO:0007669"/>
    <property type="project" value="UniProtKB-KW"/>
</dbReference>